<evidence type="ECO:0000256" key="1">
    <source>
        <dbReference type="SAM" id="MobiDB-lite"/>
    </source>
</evidence>
<dbReference type="PANTHER" id="PTHR47250">
    <property type="entry name" value="HISTONE-LYSINE N-METHYLTRANSFERASE SET-6"/>
    <property type="match status" value="1"/>
</dbReference>
<name>A0AAN6T3G3_9PEZI</name>
<evidence type="ECO:0000313" key="4">
    <source>
        <dbReference type="Proteomes" id="UP001305647"/>
    </source>
</evidence>
<dbReference type="InterPro" id="IPR001214">
    <property type="entry name" value="SET_dom"/>
</dbReference>
<protein>
    <recommendedName>
        <fullName evidence="2">SET domain-containing protein</fullName>
    </recommendedName>
</protein>
<keyword evidence="4" id="KW-1185">Reference proteome</keyword>
<evidence type="ECO:0000313" key="3">
    <source>
        <dbReference type="EMBL" id="KAK4102627.1"/>
    </source>
</evidence>
<dbReference type="EMBL" id="MU863631">
    <property type="protein sequence ID" value="KAK4102627.1"/>
    <property type="molecule type" value="Genomic_DNA"/>
</dbReference>
<reference evidence="3" key="2">
    <citation type="submission" date="2023-05" db="EMBL/GenBank/DDBJ databases">
        <authorList>
            <consortium name="Lawrence Berkeley National Laboratory"/>
            <person name="Steindorff A."/>
            <person name="Hensen N."/>
            <person name="Bonometti L."/>
            <person name="Westerberg I."/>
            <person name="Brannstrom I.O."/>
            <person name="Guillou S."/>
            <person name="Cros-Aarteil S."/>
            <person name="Calhoun S."/>
            <person name="Haridas S."/>
            <person name="Kuo A."/>
            <person name="Mondo S."/>
            <person name="Pangilinan J."/>
            <person name="Riley R."/>
            <person name="Labutti K."/>
            <person name="Andreopoulos B."/>
            <person name="Lipzen A."/>
            <person name="Chen C."/>
            <person name="Yanf M."/>
            <person name="Daum C."/>
            <person name="Ng V."/>
            <person name="Clum A."/>
            <person name="Ohm R."/>
            <person name="Martin F."/>
            <person name="Silar P."/>
            <person name="Natvig D."/>
            <person name="Lalanne C."/>
            <person name="Gautier V."/>
            <person name="Ament-Velasquez S.L."/>
            <person name="Kruys A."/>
            <person name="Hutchinson M.I."/>
            <person name="Powell A.J."/>
            <person name="Barry K."/>
            <person name="Miller A.N."/>
            <person name="Grigoriev I.V."/>
            <person name="Debuchy R."/>
            <person name="Gladieux P."/>
            <person name="Thoren M.H."/>
            <person name="Johannesson H."/>
        </authorList>
    </citation>
    <scope>NUCLEOTIDE SEQUENCE</scope>
    <source>
        <strain evidence="3">CBS 757.83</strain>
    </source>
</reference>
<proteinExistence type="predicted"/>
<comment type="caution">
    <text evidence="3">The sequence shown here is derived from an EMBL/GenBank/DDBJ whole genome shotgun (WGS) entry which is preliminary data.</text>
</comment>
<dbReference type="Pfam" id="PF00856">
    <property type="entry name" value="SET"/>
    <property type="match status" value="1"/>
</dbReference>
<gene>
    <name evidence="3" type="ORF">N658DRAFT_515287</name>
</gene>
<dbReference type="InterPro" id="IPR046341">
    <property type="entry name" value="SET_dom_sf"/>
</dbReference>
<dbReference type="PROSITE" id="PS50280">
    <property type="entry name" value="SET"/>
    <property type="match status" value="1"/>
</dbReference>
<dbReference type="Gene3D" id="2.170.270.10">
    <property type="entry name" value="SET domain"/>
    <property type="match status" value="1"/>
</dbReference>
<organism evidence="3 4">
    <name type="scientific">Parathielavia hyrcaniae</name>
    <dbReference type="NCBI Taxonomy" id="113614"/>
    <lineage>
        <taxon>Eukaryota</taxon>
        <taxon>Fungi</taxon>
        <taxon>Dikarya</taxon>
        <taxon>Ascomycota</taxon>
        <taxon>Pezizomycotina</taxon>
        <taxon>Sordariomycetes</taxon>
        <taxon>Sordariomycetidae</taxon>
        <taxon>Sordariales</taxon>
        <taxon>Chaetomiaceae</taxon>
        <taxon>Parathielavia</taxon>
    </lineage>
</organism>
<feature type="domain" description="SET" evidence="2">
    <location>
        <begin position="461"/>
        <end position="568"/>
    </location>
</feature>
<feature type="region of interest" description="Disordered" evidence="1">
    <location>
        <begin position="179"/>
        <end position="209"/>
    </location>
</feature>
<dbReference type="Proteomes" id="UP001305647">
    <property type="component" value="Unassembled WGS sequence"/>
</dbReference>
<dbReference type="AlphaFoldDB" id="A0AAN6T3G3"/>
<accession>A0AAN6T3G3</accession>
<dbReference type="SMART" id="SM00317">
    <property type="entry name" value="SET"/>
    <property type="match status" value="1"/>
</dbReference>
<sequence length="594" mass="66036">MVSPDNTNCLGSSVSRAILEQLTEALQRASCIDHQLARPVLRIEAFIQDGDDTGDDGGRIIPNGPTIVHSPSPNTTPEPERECDAVLTRRRSLAALRLRPQPSTVLDDAIDSHRRMQIAEHNFPKRAKTQADVVPIPDSSSLDKFITGVWENIHGGVHLEPQSLVEQLQLTAAAAVHTLTEGDGPPSLTRSANDPVRGPGRSQNAAAGNPDSFSWSNVFCRKVTQASRTCRSIEVIVQAHWVEQFDAYVDFLAATNPNMSLTKCRKAALMGACRDFEWSEKELRNKMAVWRGYKQIKDAAGWAALVFAGMGLYRLCKYRTDFNTKSMERLSAFRRRIEVAADTLHPSWRQLLALVGEIPERRFTGHPHDWVVFPDGSDPVPLHSTYIKYDPCFSFQHMDESTIDSRAWDNNDPRWIPPPSAALSLAGANTCRACAQSQSDDPKLNSCFCFPSLFGGLRPPCPVQVFRTPDGRNNGLQALVGFERGAAIGEFVGLVTRGIEDLDVMESAAVSHRPYQIWQGRQGNFTRFVNHSCKPNAQYQHFVWLGIQRVVLVSKGIDAGTEITVDYSESYWRGLDKRCLCGEGCCRYNGDDRP</sequence>
<dbReference type="PANTHER" id="PTHR47250:SF3">
    <property type="entry name" value="HISTONE-LYSINE N-METHYLTRANSFERASE SET-6"/>
    <property type="match status" value="1"/>
</dbReference>
<dbReference type="InterPro" id="IPR053105">
    <property type="entry name" value="Class_V-like_SAM-MTase"/>
</dbReference>
<dbReference type="SUPFAM" id="SSF82199">
    <property type="entry name" value="SET domain"/>
    <property type="match status" value="1"/>
</dbReference>
<reference evidence="3" key="1">
    <citation type="journal article" date="2023" name="Mol. Phylogenet. Evol.">
        <title>Genome-scale phylogeny and comparative genomics of the fungal order Sordariales.</title>
        <authorList>
            <person name="Hensen N."/>
            <person name="Bonometti L."/>
            <person name="Westerberg I."/>
            <person name="Brannstrom I.O."/>
            <person name="Guillou S."/>
            <person name="Cros-Aarteil S."/>
            <person name="Calhoun S."/>
            <person name="Haridas S."/>
            <person name="Kuo A."/>
            <person name="Mondo S."/>
            <person name="Pangilinan J."/>
            <person name="Riley R."/>
            <person name="LaButti K."/>
            <person name="Andreopoulos B."/>
            <person name="Lipzen A."/>
            <person name="Chen C."/>
            <person name="Yan M."/>
            <person name="Daum C."/>
            <person name="Ng V."/>
            <person name="Clum A."/>
            <person name="Steindorff A."/>
            <person name="Ohm R.A."/>
            <person name="Martin F."/>
            <person name="Silar P."/>
            <person name="Natvig D.O."/>
            <person name="Lalanne C."/>
            <person name="Gautier V."/>
            <person name="Ament-Velasquez S.L."/>
            <person name="Kruys A."/>
            <person name="Hutchinson M.I."/>
            <person name="Powell A.J."/>
            <person name="Barry K."/>
            <person name="Miller A.N."/>
            <person name="Grigoriev I.V."/>
            <person name="Debuchy R."/>
            <person name="Gladieux P."/>
            <person name="Hiltunen Thoren M."/>
            <person name="Johannesson H."/>
        </authorList>
    </citation>
    <scope>NUCLEOTIDE SEQUENCE</scope>
    <source>
        <strain evidence="3">CBS 757.83</strain>
    </source>
</reference>
<evidence type="ECO:0000259" key="2">
    <source>
        <dbReference type="PROSITE" id="PS50280"/>
    </source>
</evidence>